<dbReference type="EMBL" id="VFSV01000004">
    <property type="protein sequence ID" value="TRD22892.1"/>
    <property type="molecule type" value="Genomic_DNA"/>
</dbReference>
<accession>A0A547Q937</accession>
<feature type="domain" description="CobE/GbiG C-terminal" evidence="1">
    <location>
        <begin position="2"/>
        <end position="114"/>
    </location>
</feature>
<dbReference type="GO" id="GO:0009236">
    <property type="term" value="P:cobalamin biosynthetic process"/>
    <property type="evidence" value="ECO:0007669"/>
    <property type="project" value="InterPro"/>
</dbReference>
<dbReference type="InterPro" id="IPR002750">
    <property type="entry name" value="CobE/GbiG_C"/>
</dbReference>
<dbReference type="AlphaFoldDB" id="A0A547Q937"/>
<evidence type="ECO:0000313" key="2">
    <source>
        <dbReference type="EMBL" id="TRD22892.1"/>
    </source>
</evidence>
<gene>
    <name evidence="2" type="ORF">FEV53_02980</name>
</gene>
<proteinExistence type="predicted"/>
<reference evidence="2 3" key="1">
    <citation type="submission" date="2019-06" db="EMBL/GenBank/DDBJ databases">
        <title>Paenimaribius caenipelagi gen. nov., sp. nov., isolated from a tidal flat.</title>
        <authorList>
            <person name="Yoon J.-H."/>
        </authorList>
    </citation>
    <scope>NUCLEOTIDE SEQUENCE [LARGE SCALE GENOMIC DNA]</scope>
    <source>
        <strain evidence="2 3">JBTF-M29</strain>
    </source>
</reference>
<dbReference type="Proteomes" id="UP000318590">
    <property type="component" value="Unassembled WGS sequence"/>
</dbReference>
<keyword evidence="3" id="KW-1185">Reference proteome</keyword>
<dbReference type="Pfam" id="PF01890">
    <property type="entry name" value="CbiG_C"/>
    <property type="match status" value="1"/>
</dbReference>
<dbReference type="RefSeq" id="WP_142833342.1">
    <property type="nucleotide sequence ID" value="NZ_VFSV01000004.1"/>
</dbReference>
<organism evidence="2 3">
    <name type="scientific">Palleronia caenipelagi</name>
    <dbReference type="NCBI Taxonomy" id="2489174"/>
    <lineage>
        <taxon>Bacteria</taxon>
        <taxon>Pseudomonadati</taxon>
        <taxon>Pseudomonadota</taxon>
        <taxon>Alphaproteobacteria</taxon>
        <taxon>Rhodobacterales</taxon>
        <taxon>Roseobacteraceae</taxon>
        <taxon>Palleronia</taxon>
    </lineage>
</organism>
<evidence type="ECO:0000313" key="3">
    <source>
        <dbReference type="Proteomes" id="UP000318590"/>
    </source>
</evidence>
<dbReference type="SUPFAM" id="SSF159664">
    <property type="entry name" value="CobE/GbiG C-terminal domain-like"/>
    <property type="match status" value="1"/>
</dbReference>
<evidence type="ECO:0000259" key="1">
    <source>
        <dbReference type="Pfam" id="PF01890"/>
    </source>
</evidence>
<dbReference type="InterPro" id="IPR036518">
    <property type="entry name" value="CobE/GbiG_C_sf"/>
</dbReference>
<name>A0A547Q937_9RHOB</name>
<dbReference type="Gene3D" id="3.30.420.180">
    <property type="entry name" value="CobE/GbiG C-terminal domain"/>
    <property type="match status" value="1"/>
</dbReference>
<dbReference type="OrthoDB" id="7475241at2"/>
<sequence>MIVAGFGFRSGATVQSLASALAATGITPDALASIADKCASPAFVTLAGRLNLPIIPVPPEDLPRSTPTRSTASLAARETGSVAEASALAAAGPGAHLLIARQIAPDRQSTCAIAEGATP</sequence>
<comment type="caution">
    <text evidence="2">The sequence shown here is derived from an EMBL/GenBank/DDBJ whole genome shotgun (WGS) entry which is preliminary data.</text>
</comment>
<protein>
    <submittedName>
        <fullName evidence="2">Cobalamin biosynthesis protein</fullName>
    </submittedName>
</protein>